<dbReference type="RefSeq" id="WP_062706096.1">
    <property type="nucleotide sequence ID" value="NZ_CAWRCI010000005.1"/>
</dbReference>
<dbReference type="GO" id="GO:0044384">
    <property type="term" value="C:host outer membrane"/>
    <property type="evidence" value="ECO:0007669"/>
    <property type="project" value="InterPro"/>
</dbReference>
<evidence type="ECO:0000313" key="2">
    <source>
        <dbReference type="EMBL" id="CZF79154.1"/>
    </source>
</evidence>
<dbReference type="SUPFAM" id="SSF56925">
    <property type="entry name" value="OMPA-like"/>
    <property type="match status" value="1"/>
</dbReference>
<dbReference type="Proteomes" id="UP000073601">
    <property type="component" value="Unassembled WGS sequence"/>
</dbReference>
<feature type="chain" id="PRO_5007281820" description="Outer membrane protein beta-barrel domain-containing protein" evidence="1">
    <location>
        <begin position="20"/>
        <end position="157"/>
    </location>
</feature>
<dbReference type="InterPro" id="IPR011250">
    <property type="entry name" value="OMP/PagP_B-barrel"/>
</dbReference>
<dbReference type="InterPro" id="IPR000758">
    <property type="entry name" value="Enterovir_OMP"/>
</dbReference>
<name>A0A128EYA3_9GAMM</name>
<sequence>MKKNLLAVTLQSVAFFAFAQGSLPLYEYFDENQKPWFSSSITSGNQSFDSWTISSGYHYPVLKNVNVYLGTEMTTETDHTASSKGLLSGIQYNFNEKLSIGSTVQAERVNEETIGVVGMNSQLRLTDKLNLEAKFDYNLNQTPAASANYQLGVGYRF</sequence>
<feature type="signal peptide" evidence="1">
    <location>
        <begin position="1"/>
        <end position="19"/>
    </location>
</feature>
<dbReference type="PROSITE" id="PS00695">
    <property type="entry name" value="ENT_VIR_OMP_2"/>
    <property type="match status" value="1"/>
</dbReference>
<evidence type="ECO:0000313" key="3">
    <source>
        <dbReference type="Proteomes" id="UP000073601"/>
    </source>
</evidence>
<accession>A0A128EYA3</accession>
<dbReference type="EMBL" id="FIZY01000005">
    <property type="protein sequence ID" value="CZF79154.1"/>
    <property type="molecule type" value="Genomic_DNA"/>
</dbReference>
<organism evidence="2 3">
    <name type="scientific">Grimontia marina</name>
    <dbReference type="NCBI Taxonomy" id="646534"/>
    <lineage>
        <taxon>Bacteria</taxon>
        <taxon>Pseudomonadati</taxon>
        <taxon>Pseudomonadota</taxon>
        <taxon>Gammaproteobacteria</taxon>
        <taxon>Vibrionales</taxon>
        <taxon>Vibrionaceae</taxon>
        <taxon>Grimontia</taxon>
    </lineage>
</organism>
<evidence type="ECO:0000256" key="1">
    <source>
        <dbReference type="SAM" id="SignalP"/>
    </source>
</evidence>
<proteinExistence type="predicted"/>
<evidence type="ECO:0008006" key="4">
    <source>
        <dbReference type="Google" id="ProtNLM"/>
    </source>
</evidence>
<keyword evidence="1" id="KW-0732">Signal</keyword>
<dbReference type="AlphaFoldDB" id="A0A128EYA3"/>
<protein>
    <recommendedName>
        <fullName evidence="4">Outer membrane protein beta-barrel domain-containing protein</fullName>
    </recommendedName>
</protein>
<gene>
    <name evidence="2" type="ORF">GMA8713_00862</name>
</gene>
<keyword evidence="3" id="KW-1185">Reference proteome</keyword>
<dbReference type="OrthoDB" id="5902984at2"/>
<reference evidence="3" key="1">
    <citation type="submission" date="2016-02" db="EMBL/GenBank/DDBJ databases">
        <authorList>
            <person name="Rodrigo-Torres Lidia"/>
            <person name="Arahal R.David."/>
        </authorList>
    </citation>
    <scope>NUCLEOTIDE SEQUENCE [LARGE SCALE GENOMIC DNA]</scope>
    <source>
        <strain evidence="3">CECT 8713</strain>
    </source>
</reference>